<dbReference type="Pfam" id="PF02984">
    <property type="entry name" value="Cyclin_C"/>
    <property type="match status" value="1"/>
</dbReference>
<name>A0A1X7U857_AMPQE</name>
<dbReference type="SMART" id="SM00256">
    <property type="entry name" value="FBOX"/>
    <property type="match status" value="1"/>
</dbReference>
<keyword evidence="11" id="KW-1185">Reference proteome</keyword>
<feature type="domain" description="F-box" evidence="9">
    <location>
        <begin position="9"/>
        <end position="59"/>
    </location>
</feature>
<dbReference type="OrthoDB" id="5590282at2759"/>
<dbReference type="SUPFAM" id="SSF81383">
    <property type="entry name" value="F-box domain"/>
    <property type="match status" value="1"/>
</dbReference>
<dbReference type="FunFam" id="1.10.472.10:FF:000038">
    <property type="entry name" value="Cyclin F"/>
    <property type="match status" value="1"/>
</dbReference>
<feature type="compositionally biased region" description="Basic residues" evidence="8">
    <location>
        <begin position="629"/>
        <end position="645"/>
    </location>
</feature>
<dbReference type="KEGG" id="aqu:109584344"/>
<feature type="compositionally biased region" description="Low complexity" evidence="8">
    <location>
        <begin position="725"/>
        <end position="739"/>
    </location>
</feature>
<keyword evidence="5 7" id="KW-0195">Cyclin</keyword>
<dbReference type="InterPro" id="IPR006671">
    <property type="entry name" value="Cyclin_N"/>
</dbReference>
<proteinExistence type="inferred from homology"/>
<dbReference type="EnsemblMetazoa" id="XM_020000047.1">
    <property type="protein sequence ID" value="XP_019855606.1"/>
    <property type="gene ID" value="LOC109584344"/>
</dbReference>
<evidence type="ECO:0000256" key="1">
    <source>
        <dbReference type="ARBA" id="ARBA00004114"/>
    </source>
</evidence>
<dbReference type="SMART" id="SM00385">
    <property type="entry name" value="CYCLIN"/>
    <property type="match status" value="2"/>
</dbReference>
<evidence type="ECO:0000256" key="6">
    <source>
        <dbReference type="ARBA" id="ARBA00023212"/>
    </source>
</evidence>
<dbReference type="InterPro" id="IPR036047">
    <property type="entry name" value="F-box-like_dom_sf"/>
</dbReference>
<dbReference type="Gene3D" id="1.20.1280.50">
    <property type="match status" value="1"/>
</dbReference>
<sequence length="815" mass="92087">MDEMSCHAVTSFMDLPDEVLAHILSYLPLLDLYNTRLVSARLCDLVEDSRYSHTLWASACLESTTWPSYRNLSIIERAARHGNIEALIKLAVAYLYSQGVPDGPGKGTINAFNGQKASNYLKRAESLVTHRQPFSWVFIRPPFATTCVCCKACVCHNMKNHCISPNKELIPSLFYVVGKAMSHYENHEVEERRQAYQWFKQGSLHGCPYSSFENWKTEQCFQDEVQSVRQLRKIVTSRDTCIDAQFELGKLYAKGKFGGITRFHAYQYVQQIVRSSPSLLSASIYDAQPDVNEEMVFILLDWIVEVAEMKSFSTKTLHLAISLIQRYMVARKLKRSRLQLLGVTALLLAARWTAVPIITIREAAWLTDNTYRYDEVVCMMGEIVSTLHGEIQKPTVPDYLEMFELLVNADKKSSCLAAYVSESAVLFPDFGRYTAAQIAAGCLLLARVLLEQELPWPSALVEATGLTVPDLYHCTSLLYSKCLTDDGVVTDYRGVKLCAIKTRYSDERFLCISEMEFMNYYMMKDKLGVRPYYQRRSSNSSLLKYRELVSQSFVEEFDAQSLSDVSFVTSPLPPIVPSSADGYSPRASIDSFVPSPIIFEDSNSCSSPSPSSSSSSSSPTCERQERPVHSIKKERRKKKERRHSSNKLLSSSLPLLPGIEPLVISEETVGFNSSLMVTQRNVHTPPTSRRKSLLQHWNSTIKASSNHGHSPIKANPVRKGQRRPLSSLASSHCSLSNVSPVCNHEEGEAEMNERGLEPPHVPRPASSREEREDGERSVHNHQHKALQVEKRAFSDQNLLLTHNKRHRSFKSNNCM</sequence>
<comment type="subcellular location">
    <subcellularLocation>
        <location evidence="1">Cytoplasm</location>
        <location evidence="1">Cytoskeleton</location>
        <location evidence="1">Microtubule organizing center</location>
        <location evidence="1">Centrosome</location>
        <location evidence="1">Centriole</location>
    </subcellularLocation>
    <subcellularLocation>
        <location evidence="2">Cytoplasm</location>
        <location evidence="2">Perinuclear region</location>
    </subcellularLocation>
</comment>
<dbReference type="PANTHER" id="PTHR10177">
    <property type="entry name" value="CYCLINS"/>
    <property type="match status" value="1"/>
</dbReference>
<dbReference type="Gene3D" id="1.10.472.10">
    <property type="entry name" value="Cyclin-like"/>
    <property type="match status" value="2"/>
</dbReference>
<dbReference type="InterPro" id="IPR004367">
    <property type="entry name" value="Cyclin_C-dom"/>
</dbReference>
<dbReference type="InterPro" id="IPR011990">
    <property type="entry name" value="TPR-like_helical_dom_sf"/>
</dbReference>
<reference evidence="11" key="1">
    <citation type="journal article" date="2010" name="Nature">
        <title>The Amphimedon queenslandica genome and the evolution of animal complexity.</title>
        <authorList>
            <person name="Srivastava M."/>
            <person name="Simakov O."/>
            <person name="Chapman J."/>
            <person name="Fahey B."/>
            <person name="Gauthier M.E."/>
            <person name="Mitros T."/>
            <person name="Richards G.S."/>
            <person name="Conaco C."/>
            <person name="Dacre M."/>
            <person name="Hellsten U."/>
            <person name="Larroux C."/>
            <person name="Putnam N.H."/>
            <person name="Stanke M."/>
            <person name="Adamska M."/>
            <person name="Darling A."/>
            <person name="Degnan S.M."/>
            <person name="Oakley T.H."/>
            <person name="Plachetzki D.C."/>
            <person name="Zhai Y."/>
            <person name="Adamski M."/>
            <person name="Calcino A."/>
            <person name="Cummins S.F."/>
            <person name="Goodstein D.M."/>
            <person name="Harris C."/>
            <person name="Jackson D.J."/>
            <person name="Leys S.P."/>
            <person name="Shu S."/>
            <person name="Woodcroft B.J."/>
            <person name="Vervoort M."/>
            <person name="Kosik K.S."/>
            <person name="Manning G."/>
            <person name="Degnan B.M."/>
            <person name="Rokhsar D.S."/>
        </authorList>
    </citation>
    <scope>NUCLEOTIDE SEQUENCE [LARGE SCALE GENOMIC DNA]</scope>
</reference>
<dbReference type="GO" id="GO:0005814">
    <property type="term" value="C:centriole"/>
    <property type="evidence" value="ECO:0007669"/>
    <property type="project" value="UniProtKB-SubCell"/>
</dbReference>
<evidence type="ECO:0000256" key="4">
    <source>
        <dbReference type="ARBA" id="ARBA00022490"/>
    </source>
</evidence>
<protein>
    <recommendedName>
        <fullName evidence="3">Cyclin-F</fullName>
    </recommendedName>
</protein>
<reference evidence="10" key="2">
    <citation type="submission" date="2017-05" db="UniProtKB">
        <authorList>
            <consortium name="EnsemblMetazoa"/>
        </authorList>
    </citation>
    <scope>IDENTIFICATION</scope>
</reference>
<evidence type="ECO:0000256" key="2">
    <source>
        <dbReference type="ARBA" id="ARBA00004556"/>
    </source>
</evidence>
<dbReference type="OMA" id="CISEMEF"/>
<feature type="region of interest" description="Disordered" evidence="8">
    <location>
        <begin position="702"/>
        <end position="783"/>
    </location>
</feature>
<dbReference type="InterPro" id="IPR039361">
    <property type="entry name" value="Cyclin"/>
</dbReference>
<accession>A0A1X7U857</accession>
<dbReference type="InterPro" id="IPR013763">
    <property type="entry name" value="Cyclin-like_dom"/>
</dbReference>
<dbReference type="Pfam" id="PF00134">
    <property type="entry name" value="Cyclin_N"/>
    <property type="match status" value="1"/>
</dbReference>
<dbReference type="InterPro" id="IPR001810">
    <property type="entry name" value="F-box_dom"/>
</dbReference>
<dbReference type="Proteomes" id="UP000007879">
    <property type="component" value="Unassembled WGS sequence"/>
</dbReference>
<dbReference type="Pfam" id="PF12937">
    <property type="entry name" value="F-box-like"/>
    <property type="match status" value="1"/>
</dbReference>
<dbReference type="SUPFAM" id="SSF47954">
    <property type="entry name" value="Cyclin-like"/>
    <property type="match status" value="2"/>
</dbReference>
<dbReference type="InterPro" id="IPR036915">
    <property type="entry name" value="Cyclin-like_sf"/>
</dbReference>
<evidence type="ECO:0000313" key="10">
    <source>
        <dbReference type="EnsemblMetazoa" id="Aqu2.1.23960_001"/>
    </source>
</evidence>
<evidence type="ECO:0000256" key="7">
    <source>
        <dbReference type="RuleBase" id="RU000383"/>
    </source>
</evidence>
<dbReference type="eggNOG" id="KOG0654">
    <property type="taxonomic scope" value="Eukaryota"/>
</dbReference>
<dbReference type="EnsemblMetazoa" id="Aqu2.1.23960_001">
    <property type="protein sequence ID" value="Aqu2.1.23960_001"/>
    <property type="gene ID" value="Aqu2.1.23960"/>
</dbReference>
<dbReference type="STRING" id="400682.A0A1X7U857"/>
<dbReference type="InParanoid" id="A0A1X7U857"/>
<gene>
    <name evidence="10" type="primary">109584344</name>
</gene>
<feature type="compositionally biased region" description="Basic and acidic residues" evidence="8">
    <location>
        <begin position="743"/>
        <end position="757"/>
    </location>
</feature>
<dbReference type="AlphaFoldDB" id="A0A1X7U857"/>
<evidence type="ECO:0000259" key="9">
    <source>
        <dbReference type="PROSITE" id="PS50181"/>
    </source>
</evidence>
<evidence type="ECO:0000256" key="5">
    <source>
        <dbReference type="ARBA" id="ARBA00023127"/>
    </source>
</evidence>
<dbReference type="CDD" id="cd20521">
    <property type="entry name" value="CYCLIN_CCNF_rpt1"/>
    <property type="match status" value="1"/>
</dbReference>
<comment type="similarity">
    <text evidence="7">Belongs to the cyclin family.</text>
</comment>
<feature type="compositionally biased region" description="Low complexity" evidence="8">
    <location>
        <begin position="602"/>
        <end position="619"/>
    </location>
</feature>
<dbReference type="CDD" id="cd20522">
    <property type="entry name" value="CYCLIN_CCNF_rpt2"/>
    <property type="match status" value="1"/>
</dbReference>
<dbReference type="SMART" id="SM01332">
    <property type="entry name" value="Cyclin_C"/>
    <property type="match status" value="1"/>
</dbReference>
<dbReference type="Gene3D" id="1.25.40.10">
    <property type="entry name" value="Tetratricopeptide repeat domain"/>
    <property type="match status" value="1"/>
</dbReference>
<dbReference type="GO" id="GO:0048471">
    <property type="term" value="C:perinuclear region of cytoplasm"/>
    <property type="evidence" value="ECO:0007669"/>
    <property type="project" value="UniProtKB-SubCell"/>
</dbReference>
<keyword evidence="6" id="KW-0206">Cytoskeleton</keyword>
<dbReference type="PROSITE" id="PS50181">
    <property type="entry name" value="FBOX"/>
    <property type="match status" value="1"/>
</dbReference>
<keyword evidence="4" id="KW-0963">Cytoplasm</keyword>
<evidence type="ECO:0000313" key="11">
    <source>
        <dbReference type="Proteomes" id="UP000007879"/>
    </source>
</evidence>
<feature type="region of interest" description="Disordered" evidence="8">
    <location>
        <begin position="602"/>
        <end position="651"/>
    </location>
</feature>
<organism evidence="10">
    <name type="scientific">Amphimedon queenslandica</name>
    <name type="common">Sponge</name>
    <dbReference type="NCBI Taxonomy" id="400682"/>
    <lineage>
        <taxon>Eukaryota</taxon>
        <taxon>Metazoa</taxon>
        <taxon>Porifera</taxon>
        <taxon>Demospongiae</taxon>
        <taxon>Heteroscleromorpha</taxon>
        <taxon>Haplosclerida</taxon>
        <taxon>Niphatidae</taxon>
        <taxon>Amphimedon</taxon>
    </lineage>
</organism>
<evidence type="ECO:0000256" key="3">
    <source>
        <dbReference type="ARBA" id="ARBA00019493"/>
    </source>
</evidence>
<feature type="compositionally biased region" description="Basic and acidic residues" evidence="8">
    <location>
        <begin position="766"/>
        <end position="778"/>
    </location>
</feature>
<evidence type="ECO:0000256" key="8">
    <source>
        <dbReference type="SAM" id="MobiDB-lite"/>
    </source>
</evidence>